<dbReference type="EMBL" id="VNHT01000040">
    <property type="protein sequence ID" value="TYP83910.1"/>
    <property type="molecule type" value="Genomic_DNA"/>
</dbReference>
<evidence type="ECO:0000313" key="2">
    <source>
        <dbReference type="EMBL" id="AKH36871.1"/>
    </source>
</evidence>
<dbReference type="PANTHER" id="PTHR35894">
    <property type="entry name" value="GENERAL SECRETION PATHWAY PROTEIN A-RELATED"/>
    <property type="match status" value="1"/>
</dbReference>
<proteinExistence type="predicted"/>
<dbReference type="InterPro" id="IPR052026">
    <property type="entry name" value="ExeA_AAA_ATPase_DNA-bind"/>
</dbReference>
<reference evidence="4" key="1">
    <citation type="submission" date="2015-05" db="EMBL/GenBank/DDBJ databases">
        <title>Draft genome of Nitrosomonas communis strain Nm2.</title>
        <authorList>
            <person name="Kozlowski J.A."/>
            <person name="Kits K.D."/>
            <person name="Stein L.Y."/>
        </authorList>
    </citation>
    <scope>NUCLEOTIDE SEQUENCE [LARGE SCALE GENOMIC DNA]</scope>
    <source>
        <strain evidence="4">Nm2</strain>
    </source>
</reference>
<keyword evidence="4" id="KW-1185">Reference proteome</keyword>
<dbReference type="InterPro" id="IPR049945">
    <property type="entry name" value="AAA_22"/>
</dbReference>
<name>A0A0F7KBD1_9PROT</name>
<reference evidence="2 4" key="2">
    <citation type="journal article" date="2016" name="Genome Announc.">
        <title>Genome Sequence of Nitrosomonas communis Strain Nm2, a Mesophilic Ammonia-Oxidizing Bacterium Isolated from Mediterranean Soil.</title>
        <authorList>
            <person name="Kozlowski J.A."/>
            <person name="Kits K.D."/>
            <person name="Stein L.Y."/>
        </authorList>
    </citation>
    <scope>NUCLEOTIDE SEQUENCE [LARGE SCALE GENOMIC DNA]</scope>
    <source>
        <strain evidence="2 4">Nm2</strain>
    </source>
</reference>
<dbReference type="AlphaFoldDB" id="A0A0F7KBD1"/>
<protein>
    <submittedName>
        <fullName evidence="3">AAA domain-containing protein</fullName>
    </submittedName>
    <submittedName>
        <fullName evidence="2">Chromosome partitioning protein ParA</fullName>
    </submittedName>
</protein>
<dbReference type="Gene3D" id="3.40.50.300">
    <property type="entry name" value="P-loop containing nucleotide triphosphate hydrolases"/>
    <property type="match status" value="1"/>
</dbReference>
<evidence type="ECO:0000313" key="5">
    <source>
        <dbReference type="Proteomes" id="UP000324176"/>
    </source>
</evidence>
<dbReference type="GO" id="GO:0016887">
    <property type="term" value="F:ATP hydrolysis activity"/>
    <property type="evidence" value="ECO:0007669"/>
    <property type="project" value="InterPro"/>
</dbReference>
<evidence type="ECO:0000313" key="4">
    <source>
        <dbReference type="Proteomes" id="UP000034156"/>
    </source>
</evidence>
<dbReference type="RefSeq" id="WP_046848970.1">
    <property type="nucleotide sequence ID" value="NZ_CP011451.1"/>
</dbReference>
<dbReference type="PANTHER" id="PTHR35894:SF5">
    <property type="entry name" value="MU-LIKE PROPHAGE FLUMU DNA TRANSPOSITION PROTEIN B"/>
    <property type="match status" value="1"/>
</dbReference>
<sequence>MKSVFVKTSNYERFQEGLAAVEGRGAQESSLLLVTGEAGYGKSETVDQWAIQAGAAYLRAKTGWTPRYFMTELAENLKVDTSGRAKDIFARISGYLGRNQTPLVIDEVEHCLRDNAHVLEAIRDLSDLTEIIVVLVGMEQVQAKIGRHLQISSRVAHVVTFGPATPEDVMLVCKQKCEVEVANDLALEIHRQSKGRMREVMNAIALVEREGKRNGLKRVELKDMGNRPLTLDWQSTRPRTTRNGGR</sequence>
<accession>A0A0F7KBD1</accession>
<dbReference type="PATRIC" id="fig|44574.3.peg.514"/>
<feature type="domain" description="ORC1/DEAH AAA+ ATPase" evidence="1">
    <location>
        <begin position="29"/>
        <end position="142"/>
    </location>
</feature>
<dbReference type="Proteomes" id="UP000324176">
    <property type="component" value="Unassembled WGS sequence"/>
</dbReference>
<evidence type="ECO:0000259" key="1">
    <source>
        <dbReference type="Pfam" id="PF13401"/>
    </source>
</evidence>
<dbReference type="KEGG" id="nco:AAW31_02145"/>
<dbReference type="OrthoDB" id="9797061at2"/>
<organism evidence="2 4">
    <name type="scientific">Nitrosomonas communis</name>
    <dbReference type="NCBI Taxonomy" id="44574"/>
    <lineage>
        <taxon>Bacteria</taxon>
        <taxon>Pseudomonadati</taxon>
        <taxon>Pseudomonadota</taxon>
        <taxon>Betaproteobacteria</taxon>
        <taxon>Nitrosomonadales</taxon>
        <taxon>Nitrosomonadaceae</taxon>
        <taxon>Nitrosomonas</taxon>
    </lineage>
</organism>
<reference evidence="3 5" key="3">
    <citation type="submission" date="2019-07" db="EMBL/GenBank/DDBJ databases">
        <title>Active sludge and wastewater microbial communities from Klosterneuburg, Austria.</title>
        <authorList>
            <person name="Wagner M."/>
        </authorList>
    </citation>
    <scope>NUCLEOTIDE SEQUENCE [LARGE SCALE GENOMIC DNA]</scope>
    <source>
        <strain evidence="3 5">Nm2</strain>
    </source>
</reference>
<dbReference type="InterPro" id="IPR027417">
    <property type="entry name" value="P-loop_NTPase"/>
</dbReference>
<dbReference type="Proteomes" id="UP000034156">
    <property type="component" value="Chromosome"/>
</dbReference>
<dbReference type="SUPFAM" id="SSF52540">
    <property type="entry name" value="P-loop containing nucleoside triphosphate hydrolases"/>
    <property type="match status" value="1"/>
</dbReference>
<evidence type="ECO:0000313" key="3">
    <source>
        <dbReference type="EMBL" id="TYP83910.1"/>
    </source>
</evidence>
<dbReference type="EMBL" id="CP011451">
    <property type="protein sequence ID" value="AKH36871.1"/>
    <property type="molecule type" value="Genomic_DNA"/>
</dbReference>
<dbReference type="Pfam" id="PF13401">
    <property type="entry name" value="AAA_22"/>
    <property type="match status" value="1"/>
</dbReference>
<gene>
    <name evidence="2" type="ORF">AAW31_02145</name>
    <name evidence="3" type="ORF">BCL69_104036</name>
</gene>